<evidence type="ECO:0000256" key="2">
    <source>
        <dbReference type="ARBA" id="ARBA00007866"/>
    </source>
</evidence>
<dbReference type="InterPro" id="IPR008972">
    <property type="entry name" value="Cupredoxin"/>
</dbReference>
<evidence type="ECO:0000256" key="8">
    <source>
        <dbReference type="ARBA" id="ARBA00022723"/>
    </source>
</evidence>
<evidence type="ECO:0000256" key="3">
    <source>
        <dbReference type="ARBA" id="ARBA00012949"/>
    </source>
</evidence>
<keyword evidence="10" id="KW-0249">Electron transport</keyword>
<keyword evidence="24" id="KW-1185">Reference proteome</keyword>
<dbReference type="GO" id="GO:0004129">
    <property type="term" value="F:cytochrome-c oxidase activity"/>
    <property type="evidence" value="ECO:0007669"/>
    <property type="project" value="UniProtKB-EC"/>
</dbReference>
<dbReference type="RefSeq" id="WP_136736084.1">
    <property type="nucleotide sequence ID" value="NZ_SWDB01000023.1"/>
</dbReference>
<evidence type="ECO:0000256" key="4">
    <source>
        <dbReference type="ARBA" id="ARBA00022448"/>
    </source>
</evidence>
<keyword evidence="23" id="KW-0560">Oxidoreductase</keyword>
<dbReference type="EC" id="7.1.1.9" evidence="3"/>
<dbReference type="AlphaFoldDB" id="A0A4U1B5J4"/>
<evidence type="ECO:0000259" key="21">
    <source>
        <dbReference type="PROSITE" id="PS50857"/>
    </source>
</evidence>
<keyword evidence="4" id="KW-0813">Transport</keyword>
<dbReference type="SUPFAM" id="SSF81464">
    <property type="entry name" value="Cytochrome c oxidase subunit II-like, transmembrane region"/>
    <property type="match status" value="1"/>
</dbReference>
<evidence type="ECO:0000256" key="18">
    <source>
        <dbReference type="PROSITE-ProRule" id="PRU00433"/>
    </source>
</evidence>
<dbReference type="OrthoDB" id="9773456at2"/>
<feature type="domain" description="Cytochrome c" evidence="22">
    <location>
        <begin position="267"/>
        <end position="354"/>
    </location>
</feature>
<keyword evidence="7 20" id="KW-0812">Transmembrane</keyword>
<evidence type="ECO:0000256" key="1">
    <source>
        <dbReference type="ARBA" id="ARBA00004141"/>
    </source>
</evidence>
<protein>
    <recommendedName>
        <fullName evidence="3">cytochrome-c oxidase</fullName>
        <ecNumber evidence="3">7.1.1.9</ecNumber>
    </recommendedName>
    <alternativeName>
        <fullName evidence="16">Cytochrome aa3 subunit 2</fullName>
    </alternativeName>
</protein>
<accession>A0A4U1B5J4</accession>
<comment type="caution">
    <text evidence="23">The sequence shown here is derived from an EMBL/GenBank/DDBJ whole genome shotgun (WGS) entry which is preliminary data.</text>
</comment>
<keyword evidence="8 18" id="KW-0479">Metal-binding</keyword>
<comment type="function">
    <text evidence="15">Subunits I and II form the functional core of the enzyme complex. Electrons originating in cytochrome c are transferred via heme a and Cu(A) to the binuclear center formed by heme a3 and Cu(B).</text>
</comment>
<feature type="domain" description="Cytochrome c" evidence="22">
    <location>
        <begin position="364"/>
        <end position="451"/>
    </location>
</feature>
<feature type="transmembrane region" description="Helical" evidence="20">
    <location>
        <begin position="83"/>
        <end position="104"/>
    </location>
</feature>
<keyword evidence="9" id="KW-1278">Translocase</keyword>
<evidence type="ECO:0000313" key="23">
    <source>
        <dbReference type="EMBL" id="TKB44899.1"/>
    </source>
</evidence>
<dbReference type="InterPro" id="IPR001505">
    <property type="entry name" value="Copper_CuA"/>
</dbReference>
<dbReference type="SUPFAM" id="SSF49503">
    <property type="entry name" value="Cupredoxins"/>
    <property type="match status" value="1"/>
</dbReference>
<keyword evidence="12 18" id="KW-0408">Iron</keyword>
<keyword evidence="5 18" id="KW-0349">Heme</keyword>
<name>A0A4U1B5J4_9GAMM</name>
<dbReference type="Pfam" id="PF00116">
    <property type="entry name" value="COX2"/>
    <property type="match status" value="1"/>
</dbReference>
<keyword evidence="11 20" id="KW-1133">Transmembrane helix</keyword>
<dbReference type="Gene3D" id="2.60.40.420">
    <property type="entry name" value="Cupredoxins - blue copper proteins"/>
    <property type="match status" value="1"/>
</dbReference>
<evidence type="ECO:0000256" key="10">
    <source>
        <dbReference type="ARBA" id="ARBA00022982"/>
    </source>
</evidence>
<dbReference type="GO" id="GO:0005507">
    <property type="term" value="F:copper ion binding"/>
    <property type="evidence" value="ECO:0007669"/>
    <property type="project" value="InterPro"/>
</dbReference>
<dbReference type="Proteomes" id="UP000307999">
    <property type="component" value="Unassembled WGS sequence"/>
</dbReference>
<dbReference type="GO" id="GO:0020037">
    <property type="term" value="F:heme binding"/>
    <property type="evidence" value="ECO:0007669"/>
    <property type="project" value="InterPro"/>
</dbReference>
<keyword evidence="13" id="KW-0186">Copper</keyword>
<dbReference type="InterPro" id="IPR036909">
    <property type="entry name" value="Cyt_c-like_dom_sf"/>
</dbReference>
<feature type="transmembrane region" description="Helical" evidence="20">
    <location>
        <begin position="41"/>
        <end position="62"/>
    </location>
</feature>
<evidence type="ECO:0000256" key="7">
    <source>
        <dbReference type="ARBA" id="ARBA00022692"/>
    </source>
</evidence>
<evidence type="ECO:0000256" key="16">
    <source>
        <dbReference type="ARBA" id="ARBA00031399"/>
    </source>
</evidence>
<evidence type="ECO:0000256" key="5">
    <source>
        <dbReference type="ARBA" id="ARBA00022617"/>
    </source>
</evidence>
<evidence type="ECO:0000256" key="12">
    <source>
        <dbReference type="ARBA" id="ARBA00023004"/>
    </source>
</evidence>
<evidence type="ECO:0000256" key="19">
    <source>
        <dbReference type="SAM" id="MobiDB-lite"/>
    </source>
</evidence>
<dbReference type="InterPro" id="IPR014222">
    <property type="entry name" value="Cyt_c_oxidase_su2"/>
</dbReference>
<dbReference type="Gene3D" id="1.10.760.10">
    <property type="entry name" value="Cytochrome c-like domain"/>
    <property type="match status" value="2"/>
</dbReference>
<keyword evidence="14 20" id="KW-0472">Membrane</keyword>
<dbReference type="InterPro" id="IPR045187">
    <property type="entry name" value="CcO_II"/>
</dbReference>
<dbReference type="CDD" id="cd13919">
    <property type="entry name" value="CuRO_HCO_II_like_5"/>
    <property type="match status" value="1"/>
</dbReference>
<evidence type="ECO:0000256" key="20">
    <source>
        <dbReference type="SAM" id="Phobius"/>
    </source>
</evidence>
<dbReference type="PANTHER" id="PTHR22888:SF9">
    <property type="entry name" value="CYTOCHROME C OXIDASE SUBUNIT 2"/>
    <property type="match status" value="1"/>
</dbReference>
<dbReference type="SUPFAM" id="SSF46626">
    <property type="entry name" value="Cytochrome c"/>
    <property type="match status" value="2"/>
</dbReference>
<keyword evidence="6" id="KW-0679">Respiratory chain</keyword>
<dbReference type="InterPro" id="IPR002429">
    <property type="entry name" value="CcO_II-like_C"/>
</dbReference>
<evidence type="ECO:0000256" key="15">
    <source>
        <dbReference type="ARBA" id="ARBA00024688"/>
    </source>
</evidence>
<organism evidence="23 24">
    <name type="scientific">Thalassotalea mangrovi</name>
    <dbReference type="NCBI Taxonomy" id="2572245"/>
    <lineage>
        <taxon>Bacteria</taxon>
        <taxon>Pseudomonadati</taxon>
        <taxon>Pseudomonadota</taxon>
        <taxon>Gammaproteobacteria</taxon>
        <taxon>Alteromonadales</taxon>
        <taxon>Colwelliaceae</taxon>
        <taxon>Thalassotalea</taxon>
    </lineage>
</organism>
<dbReference type="EMBL" id="SWDB01000023">
    <property type="protein sequence ID" value="TKB44899.1"/>
    <property type="molecule type" value="Genomic_DNA"/>
</dbReference>
<dbReference type="Gene3D" id="1.10.287.90">
    <property type="match status" value="1"/>
</dbReference>
<gene>
    <name evidence="23" type="primary">coxB</name>
    <name evidence="23" type="ORF">E8M12_10355</name>
</gene>
<dbReference type="PROSITE" id="PS00078">
    <property type="entry name" value="COX2"/>
    <property type="match status" value="1"/>
</dbReference>
<evidence type="ECO:0000256" key="14">
    <source>
        <dbReference type="ARBA" id="ARBA00023136"/>
    </source>
</evidence>
<comment type="subcellular location">
    <subcellularLocation>
        <location evidence="1">Membrane</location>
        <topology evidence="1">Multi-pass membrane protein</topology>
    </subcellularLocation>
</comment>
<reference evidence="23 24" key="1">
    <citation type="submission" date="2019-04" db="EMBL/GenBank/DDBJ databases">
        <title>Thalassotalea guangxiensis sp. nov., isolated from sediment of the coastal wetland.</title>
        <authorList>
            <person name="Zheng S."/>
            <person name="Zhang D."/>
        </authorList>
    </citation>
    <scope>NUCLEOTIDE SEQUENCE [LARGE SCALE GENOMIC DNA]</scope>
    <source>
        <strain evidence="23 24">ZS-4</strain>
    </source>
</reference>
<comment type="catalytic activity">
    <reaction evidence="17">
        <text>4 Fe(II)-[cytochrome c] + O2 + 8 H(+)(in) = 4 Fe(III)-[cytochrome c] + 2 H2O + 4 H(+)(out)</text>
        <dbReference type="Rhea" id="RHEA:11436"/>
        <dbReference type="Rhea" id="RHEA-COMP:10350"/>
        <dbReference type="Rhea" id="RHEA-COMP:14399"/>
        <dbReference type="ChEBI" id="CHEBI:15377"/>
        <dbReference type="ChEBI" id="CHEBI:15378"/>
        <dbReference type="ChEBI" id="CHEBI:15379"/>
        <dbReference type="ChEBI" id="CHEBI:29033"/>
        <dbReference type="ChEBI" id="CHEBI:29034"/>
        <dbReference type="EC" id="7.1.1.9"/>
    </reaction>
</comment>
<proteinExistence type="inferred from homology"/>
<evidence type="ECO:0000256" key="13">
    <source>
        <dbReference type="ARBA" id="ARBA00023008"/>
    </source>
</evidence>
<evidence type="ECO:0000256" key="11">
    <source>
        <dbReference type="ARBA" id="ARBA00022989"/>
    </source>
</evidence>
<evidence type="ECO:0000313" key="24">
    <source>
        <dbReference type="Proteomes" id="UP000307999"/>
    </source>
</evidence>
<sequence>MAIAIVILILVVLTVVFHFVSPWWFTPIASNWTFIDTTIDITFWVTGIVFILVNVFLAYCVYRYRYKKSQQAAYEPENRKLEIWLSVITTIGVIAMLAPGLWVWSEFINPPEDAHEVEVIGQQWSWTYRFPGEDGILGKADSQLINVDNPFGISADDPNGYDDILINSNELHLPVNKPVKLLQRSKDVLHNFSIPQFRVKMDLVPGLTSYFWFTPTKAGTYEIFCQELCGVAHYLMRGSIVVEEQADFEQWLQQQPTFLASRQHQQADLVAGKAQYQMCTSCHGSEGQGVESLNGPAISHLAPWYIKRQLVYFKHKIRGDQSSDPIGAPMAAIAQTLVDEQQIKNLIAYIEQLPKPNKVSIAQGNIEKGKSLYKNCGLCHGSDGQGNYALNAPRLAGQHDWYLKRQLQNFSERVRGAHPQDMFGNQMLLMVKSLKNEQDLNNIVAYIGSLPFSGSSQVQNSQPLPEPELTARNEEVE</sequence>
<feature type="region of interest" description="Disordered" evidence="19">
    <location>
        <begin position="456"/>
        <end position="477"/>
    </location>
</feature>
<evidence type="ECO:0000256" key="9">
    <source>
        <dbReference type="ARBA" id="ARBA00022967"/>
    </source>
</evidence>
<dbReference type="GO" id="GO:0016020">
    <property type="term" value="C:membrane"/>
    <property type="evidence" value="ECO:0007669"/>
    <property type="project" value="UniProtKB-SubCell"/>
</dbReference>
<dbReference type="PROSITE" id="PS51007">
    <property type="entry name" value="CYTC"/>
    <property type="match status" value="2"/>
</dbReference>
<dbReference type="InterPro" id="IPR009056">
    <property type="entry name" value="Cyt_c-like_dom"/>
</dbReference>
<dbReference type="InterPro" id="IPR036257">
    <property type="entry name" value="Cyt_c_oxidase_su2_TM_sf"/>
</dbReference>
<comment type="similarity">
    <text evidence="2">Belongs to the cytochrome c oxidase subunit 2 family.</text>
</comment>
<dbReference type="PANTHER" id="PTHR22888">
    <property type="entry name" value="CYTOCHROME C OXIDASE, SUBUNIT II"/>
    <property type="match status" value="1"/>
</dbReference>
<evidence type="ECO:0000259" key="22">
    <source>
        <dbReference type="PROSITE" id="PS51007"/>
    </source>
</evidence>
<dbReference type="PROSITE" id="PS50857">
    <property type="entry name" value="COX2_CUA"/>
    <property type="match status" value="1"/>
</dbReference>
<dbReference type="GO" id="GO:0016491">
    <property type="term" value="F:oxidoreductase activity"/>
    <property type="evidence" value="ECO:0007669"/>
    <property type="project" value="UniProtKB-KW"/>
</dbReference>
<evidence type="ECO:0000256" key="17">
    <source>
        <dbReference type="ARBA" id="ARBA00047816"/>
    </source>
</evidence>
<dbReference type="NCBIfam" id="TIGR02866">
    <property type="entry name" value="CoxB"/>
    <property type="match status" value="1"/>
</dbReference>
<dbReference type="Pfam" id="PF00034">
    <property type="entry name" value="Cytochrom_C"/>
    <property type="match status" value="2"/>
</dbReference>
<evidence type="ECO:0000256" key="6">
    <source>
        <dbReference type="ARBA" id="ARBA00022660"/>
    </source>
</evidence>
<dbReference type="GO" id="GO:0042773">
    <property type="term" value="P:ATP synthesis coupled electron transport"/>
    <property type="evidence" value="ECO:0007669"/>
    <property type="project" value="TreeGrafter"/>
</dbReference>
<feature type="domain" description="Cytochrome oxidase subunit II copper A binding" evidence="21">
    <location>
        <begin position="112"/>
        <end position="254"/>
    </location>
</feature>